<evidence type="ECO:0000313" key="7">
    <source>
        <dbReference type="Proteomes" id="UP000581087"/>
    </source>
</evidence>
<dbReference type="Gene3D" id="2.60.40.2700">
    <property type="match status" value="3"/>
</dbReference>
<dbReference type="RefSeq" id="WP_129174267.1">
    <property type="nucleotide sequence ID" value="NZ_JACCBI010000001.1"/>
</dbReference>
<dbReference type="InterPro" id="IPR036426">
    <property type="entry name" value="Bulb-type_lectin_dom_sf"/>
</dbReference>
<dbReference type="PROSITE" id="PS50927">
    <property type="entry name" value="BULB_LECTIN"/>
    <property type="match status" value="1"/>
</dbReference>
<evidence type="ECO:0000313" key="5">
    <source>
        <dbReference type="EMBL" id="RXZ86525.1"/>
    </source>
</evidence>
<dbReference type="SUPFAM" id="SSF51110">
    <property type="entry name" value="alpha-D-mannose-specific plant lectins"/>
    <property type="match status" value="2"/>
</dbReference>
<organism evidence="5 6">
    <name type="scientific">Agromyces atrinae</name>
    <dbReference type="NCBI Taxonomy" id="592376"/>
    <lineage>
        <taxon>Bacteria</taxon>
        <taxon>Bacillati</taxon>
        <taxon>Actinomycetota</taxon>
        <taxon>Actinomycetes</taxon>
        <taxon>Micrococcales</taxon>
        <taxon>Microbacteriaceae</taxon>
        <taxon>Agromyces</taxon>
    </lineage>
</organism>
<dbReference type="Proteomes" id="UP000581087">
    <property type="component" value="Unassembled WGS sequence"/>
</dbReference>
<evidence type="ECO:0000313" key="6">
    <source>
        <dbReference type="Proteomes" id="UP000292686"/>
    </source>
</evidence>
<dbReference type="InterPro" id="IPR001480">
    <property type="entry name" value="Bulb-type_lectin_dom"/>
</dbReference>
<dbReference type="Gene3D" id="2.60.120.380">
    <property type="match status" value="2"/>
</dbReference>
<evidence type="ECO:0000259" key="3">
    <source>
        <dbReference type="PROSITE" id="PS50927"/>
    </source>
</evidence>
<feature type="domain" description="Bulb-type lectin" evidence="3">
    <location>
        <begin position="663"/>
        <end position="769"/>
    </location>
</feature>
<evidence type="ECO:0000256" key="1">
    <source>
        <dbReference type="SAM" id="MobiDB-lite"/>
    </source>
</evidence>
<gene>
    <name evidence="4" type="ORF">BJ972_000706</name>
    <name evidence="5" type="ORF">ESP50_08980</name>
</gene>
<feature type="chain" id="PRO_5033829645" description="Bulb-type lectin domain-containing protein" evidence="2">
    <location>
        <begin position="20"/>
        <end position="769"/>
    </location>
</feature>
<dbReference type="Gene3D" id="2.90.10.10">
    <property type="entry name" value="Bulb-type lectin domain"/>
    <property type="match status" value="2"/>
</dbReference>
<dbReference type="CDD" id="cd00028">
    <property type="entry name" value="B_lectin"/>
    <property type="match status" value="1"/>
</dbReference>
<keyword evidence="6" id="KW-1185">Reference proteome</keyword>
<proteinExistence type="predicted"/>
<reference evidence="4 7" key="2">
    <citation type="submission" date="2020-07" db="EMBL/GenBank/DDBJ databases">
        <title>Sequencing the genomes of 1000 actinobacteria strains.</title>
        <authorList>
            <person name="Klenk H.-P."/>
        </authorList>
    </citation>
    <scope>NUCLEOTIDE SEQUENCE [LARGE SCALE GENOMIC DNA]</scope>
    <source>
        <strain evidence="4 7">DSM 23870</strain>
    </source>
</reference>
<feature type="region of interest" description="Disordered" evidence="1">
    <location>
        <begin position="29"/>
        <end position="109"/>
    </location>
</feature>
<feature type="compositionally biased region" description="Pro residues" evidence="1">
    <location>
        <begin position="37"/>
        <end position="50"/>
    </location>
</feature>
<dbReference type="OrthoDB" id="9758772at2"/>
<comment type="caution">
    <text evidence="5">The sequence shown here is derived from an EMBL/GenBank/DDBJ whole genome shotgun (WGS) entry which is preliminary data.</text>
</comment>
<dbReference type="EMBL" id="SDPM01000004">
    <property type="protein sequence ID" value="RXZ86525.1"/>
    <property type="molecule type" value="Genomic_DNA"/>
</dbReference>
<dbReference type="AlphaFoldDB" id="A0A4Q2M3G4"/>
<name>A0A4Q2M3G4_9MICO</name>
<evidence type="ECO:0000256" key="2">
    <source>
        <dbReference type="SAM" id="SignalP"/>
    </source>
</evidence>
<keyword evidence="2" id="KW-0732">Signal</keyword>
<sequence>MTAAVIAVSGSCVPVAAFAEEIVPVPSVQPAVETPAPEAPAPETPAPETPAPETTDDAPEVSDPSAPPSEAPVEDAPDASETPAPVEDESPQPTPAAVEGDAPVPTDAPEHAFSAHAAGTIGEQEPNNTTAQAQVLPLGTTLSGRFGPRGTCDNNFYDCDIYKITSPENGKLTLDLRFASTLGTDGSFTVRVLDASGRSIHRVDVSSSDYTGAPLRGRFISVPKGVSYISLTARVQSFGGTPLWNNQTYTLKATVEKRVVEIEPNGATKSATPIAAGQVVYGATGNGDCNNNFYDCDVYRLSLGSATVVSVSFVASCSLATERPYRVRLLDNAGKILQTKELGGPECSSGSTFSATAPAGNAYIEVYARAGRIADGLEYRLKAGGVLTASTPTITGTGQQGTTLTAKPGAWGPGAVSLAYQWNRAGAPIAGATAASYKVTAADAKREISVTVTGTKGGYSPVSRTSAKKLLPAAPVQQKLTTATPTISGATTEGAILTAAPGAWKPSPVTFAYQWKRDGAVISGATGAKYKITKTDLGRALTVTVTGSKSGYTTASVTSAKKAIPKPATPQPQTFTTATPWISGGNRVGAVVTANTGTWKPVPTFRFQWYRNGAAIPGATADRYTLTPADARATLKVTVIGSRSGYVSASTVSGDFGVSGSFGDTLGAVSTLPTNMYLESGNGRYRAVMQTDGNLVVYDNGRAIWANDRRGANASLTMQGDGNLVSYAGGRAIWATGTTGRGAVRLVMQNDGNLVLYTASGQAVWASGR</sequence>
<feature type="signal peptide" evidence="2">
    <location>
        <begin position="1"/>
        <end position="19"/>
    </location>
</feature>
<dbReference type="EMBL" id="JACCBI010000001">
    <property type="protein sequence ID" value="NYD66187.1"/>
    <property type="molecule type" value="Genomic_DNA"/>
</dbReference>
<dbReference type="SMART" id="SM00108">
    <property type="entry name" value="B_lectin"/>
    <property type="match status" value="1"/>
</dbReference>
<evidence type="ECO:0000313" key="4">
    <source>
        <dbReference type="EMBL" id="NYD66187.1"/>
    </source>
</evidence>
<protein>
    <recommendedName>
        <fullName evidence="3">Bulb-type lectin domain-containing protein</fullName>
    </recommendedName>
</protein>
<reference evidence="5 6" key="1">
    <citation type="submission" date="2019-01" db="EMBL/GenBank/DDBJ databases">
        <title>Agromyces.</title>
        <authorList>
            <person name="Li J."/>
        </authorList>
    </citation>
    <scope>NUCLEOTIDE SEQUENCE [LARGE SCALE GENOMIC DNA]</scope>
    <source>
        <strain evidence="5 6">DSM 23870</strain>
    </source>
</reference>
<dbReference type="Proteomes" id="UP000292686">
    <property type="component" value="Unassembled WGS sequence"/>
</dbReference>
<accession>A0A4Q2M3G4</accession>